<name>A0A4R6TSD3_9BACI</name>
<sequence>MKHQGIVMLALMAAVGLVSGCSNGRVEYETLTVATLDEHIQQETDGSEMDQGDIEKLQKIYDIEANDIEDFVVYTALSNVKADELAIIKVNDGSKTDTMMAHIQQRIEEQKVKFSGYRPEELYLVENHVLKSVGPFVFFAVSEDADLKEQEFDAALETYEELLIMPASQ</sequence>
<organism evidence="1 2">
    <name type="scientific">Aureibacillus halotolerans</name>
    <dbReference type="NCBI Taxonomy" id="1508390"/>
    <lineage>
        <taxon>Bacteria</taxon>
        <taxon>Bacillati</taxon>
        <taxon>Bacillota</taxon>
        <taxon>Bacilli</taxon>
        <taxon>Bacillales</taxon>
        <taxon>Bacillaceae</taxon>
        <taxon>Aureibacillus</taxon>
    </lineage>
</organism>
<evidence type="ECO:0000313" key="1">
    <source>
        <dbReference type="EMBL" id="TDQ33770.1"/>
    </source>
</evidence>
<dbReference type="InterPro" id="IPR025648">
    <property type="entry name" value="DUF4358"/>
</dbReference>
<dbReference type="PROSITE" id="PS51257">
    <property type="entry name" value="PROKAR_LIPOPROTEIN"/>
    <property type="match status" value="1"/>
</dbReference>
<accession>A0A4R6TSD3</accession>
<dbReference type="RefSeq" id="WP_133582272.1">
    <property type="nucleotide sequence ID" value="NZ_SNYJ01000028.1"/>
</dbReference>
<dbReference type="Pfam" id="PF14270">
    <property type="entry name" value="DUF4358"/>
    <property type="match status" value="1"/>
</dbReference>
<comment type="caution">
    <text evidence="1">The sequence shown here is derived from an EMBL/GenBank/DDBJ whole genome shotgun (WGS) entry which is preliminary data.</text>
</comment>
<dbReference type="OrthoDB" id="1797583at2"/>
<proteinExistence type="predicted"/>
<keyword evidence="2" id="KW-1185">Reference proteome</keyword>
<dbReference type="EMBL" id="SNYJ01000028">
    <property type="protein sequence ID" value="TDQ33770.1"/>
    <property type="molecule type" value="Genomic_DNA"/>
</dbReference>
<reference evidence="1 2" key="1">
    <citation type="submission" date="2019-03" db="EMBL/GenBank/DDBJ databases">
        <title>Genomic Encyclopedia of Type Strains, Phase IV (KMG-IV): sequencing the most valuable type-strain genomes for metagenomic binning, comparative biology and taxonomic classification.</title>
        <authorList>
            <person name="Goeker M."/>
        </authorList>
    </citation>
    <scope>NUCLEOTIDE SEQUENCE [LARGE SCALE GENOMIC DNA]</scope>
    <source>
        <strain evidence="1 2">DSM 28697</strain>
    </source>
</reference>
<evidence type="ECO:0000313" key="2">
    <source>
        <dbReference type="Proteomes" id="UP000295632"/>
    </source>
</evidence>
<dbReference type="Proteomes" id="UP000295632">
    <property type="component" value="Unassembled WGS sequence"/>
</dbReference>
<protein>
    <submittedName>
        <fullName evidence="1">Uncharacterized protein DUF4358</fullName>
    </submittedName>
</protein>
<dbReference type="AlphaFoldDB" id="A0A4R6TSD3"/>
<gene>
    <name evidence="1" type="ORF">EV213_1282</name>
</gene>